<evidence type="ECO:0000313" key="3">
    <source>
        <dbReference type="Proteomes" id="UP000254711"/>
    </source>
</evidence>
<gene>
    <name evidence="2" type="ORF">DVT68_04225</name>
</gene>
<feature type="transmembrane region" description="Helical" evidence="1">
    <location>
        <begin position="64"/>
        <end position="83"/>
    </location>
</feature>
<keyword evidence="1" id="KW-1133">Transmembrane helix</keyword>
<dbReference type="Pfam" id="PF06532">
    <property type="entry name" value="NrsF"/>
    <property type="match status" value="1"/>
</dbReference>
<evidence type="ECO:0000313" key="2">
    <source>
        <dbReference type="EMBL" id="RDJ00041.1"/>
    </source>
</evidence>
<feature type="transmembrane region" description="Helical" evidence="1">
    <location>
        <begin position="161"/>
        <end position="186"/>
    </location>
</feature>
<keyword evidence="3" id="KW-1185">Reference proteome</keyword>
<evidence type="ECO:0000256" key="1">
    <source>
        <dbReference type="SAM" id="Phobius"/>
    </source>
</evidence>
<accession>A0A370KD43</accession>
<comment type="caution">
    <text evidence="2">The sequence shown here is derived from an EMBL/GenBank/DDBJ whole genome shotgun (WGS) entry which is preliminary data.</text>
</comment>
<organism evidence="2 3">
    <name type="scientific">Dyella solisilvae</name>
    <dbReference type="NCBI Taxonomy" id="1920168"/>
    <lineage>
        <taxon>Bacteria</taxon>
        <taxon>Pseudomonadati</taxon>
        <taxon>Pseudomonadota</taxon>
        <taxon>Gammaproteobacteria</taxon>
        <taxon>Lysobacterales</taxon>
        <taxon>Rhodanobacteraceae</taxon>
        <taxon>Dyella</taxon>
    </lineage>
</organism>
<dbReference type="EMBL" id="QQSY01000001">
    <property type="protein sequence ID" value="RDJ00041.1"/>
    <property type="molecule type" value="Genomic_DNA"/>
</dbReference>
<dbReference type="InterPro" id="IPR009495">
    <property type="entry name" value="NrsF"/>
</dbReference>
<protein>
    <submittedName>
        <fullName evidence="2">DUF1109 domain-containing protein</fullName>
    </submittedName>
</protein>
<feature type="transmembrane region" description="Helical" evidence="1">
    <location>
        <begin position="95"/>
        <end position="114"/>
    </location>
</feature>
<feature type="transmembrane region" description="Helical" evidence="1">
    <location>
        <begin position="134"/>
        <end position="152"/>
    </location>
</feature>
<feature type="transmembrane region" description="Helical" evidence="1">
    <location>
        <begin position="192"/>
        <end position="214"/>
    </location>
</feature>
<dbReference type="OrthoDB" id="5948853at2"/>
<proteinExistence type="predicted"/>
<dbReference type="AlphaFoldDB" id="A0A370KD43"/>
<dbReference type="Proteomes" id="UP000254711">
    <property type="component" value="Unassembled WGS sequence"/>
</dbReference>
<keyword evidence="1" id="KW-0472">Membrane</keyword>
<sequence length="226" mass="23624">MSEPRLTESLIQSLGGQLTPVRRLPPPWLRTAGWLLVVAAIAALLLHHYGAEHMIRRWAAEPDIAVAGAGAVITAVCAAWAAFSLGVPGRPARWAWLPLPGLLLWVGASGLGCLRDWVLPGAEVAGVHQSVDCLVFIIGLSIPLSGLLIWLLRRACPLRPVLAAVMIGLASAAASAALLEICHGFAVAATDLLTHAVAVALVVAANALMGGRLLQPHWTQADRTGA</sequence>
<name>A0A370KD43_9GAMM</name>
<feature type="transmembrane region" description="Helical" evidence="1">
    <location>
        <begin position="32"/>
        <end position="49"/>
    </location>
</feature>
<reference evidence="2 3" key="1">
    <citation type="submission" date="2018-07" db="EMBL/GenBank/DDBJ databases">
        <title>Dyella solisilvae sp. nov., isolated from the pine and broad-leaved mixed forest soil.</title>
        <authorList>
            <person name="Gao Z."/>
            <person name="Qiu L."/>
        </authorList>
    </citation>
    <scope>NUCLEOTIDE SEQUENCE [LARGE SCALE GENOMIC DNA]</scope>
    <source>
        <strain evidence="2 3">DHG54</strain>
    </source>
</reference>
<dbReference type="RefSeq" id="WP_114823769.1">
    <property type="nucleotide sequence ID" value="NZ_QQSY01000001.1"/>
</dbReference>
<keyword evidence="1" id="KW-0812">Transmembrane</keyword>